<evidence type="ECO:0000256" key="2">
    <source>
        <dbReference type="ARBA" id="ARBA00022679"/>
    </source>
</evidence>
<protein>
    <recommendedName>
        <fullName evidence="6">Deacetylase sirtuin-type domain-containing protein</fullName>
    </recommendedName>
</protein>
<comment type="caution">
    <text evidence="7">The sequence shown here is derived from an EMBL/GenBank/DDBJ whole genome shotgun (WGS) entry which is preliminary data.</text>
</comment>
<evidence type="ECO:0000313" key="7">
    <source>
        <dbReference type="EMBL" id="CAK7215701.1"/>
    </source>
</evidence>
<proteinExistence type="inferred from homology"/>
<dbReference type="PROSITE" id="PS50305">
    <property type="entry name" value="SIRTUIN"/>
    <property type="match status" value="1"/>
</dbReference>
<evidence type="ECO:0000256" key="3">
    <source>
        <dbReference type="ARBA" id="ARBA00023027"/>
    </source>
</evidence>
<comment type="similarity">
    <text evidence="1">Belongs to the sirtuin family. Class I subfamily.</text>
</comment>
<feature type="active site" description="Proton acceptor" evidence="4">
    <location>
        <position position="158"/>
    </location>
</feature>
<dbReference type="SUPFAM" id="SSF52467">
    <property type="entry name" value="DHS-like NAD/FAD-binding domain"/>
    <property type="match status" value="1"/>
</dbReference>
<keyword evidence="2" id="KW-0808">Transferase</keyword>
<dbReference type="Proteomes" id="UP001642405">
    <property type="component" value="Unassembled WGS sequence"/>
</dbReference>
<dbReference type="InterPro" id="IPR029035">
    <property type="entry name" value="DHS-like_NAD/FAD-binding_dom"/>
</dbReference>
<dbReference type="PANTHER" id="PTHR11085:SF10">
    <property type="entry name" value="NAD-DEPENDENT PROTEIN DEACYLASE SIRTUIN-5, MITOCHONDRIAL-RELATED"/>
    <property type="match status" value="1"/>
</dbReference>
<feature type="domain" description="Deacetylase sirtuin-type" evidence="6">
    <location>
        <begin position="26"/>
        <end position="400"/>
    </location>
</feature>
<dbReference type="Gene3D" id="3.40.50.1220">
    <property type="entry name" value="TPP-binding domain"/>
    <property type="match status" value="2"/>
</dbReference>
<dbReference type="PANTHER" id="PTHR11085">
    <property type="entry name" value="NAD-DEPENDENT PROTEIN DEACYLASE SIRTUIN-5, MITOCHONDRIAL-RELATED"/>
    <property type="match status" value="1"/>
</dbReference>
<feature type="binding site" evidence="4">
    <location>
        <position position="169"/>
    </location>
    <ligand>
        <name>Zn(2+)</name>
        <dbReference type="ChEBI" id="CHEBI:29105"/>
    </ligand>
</feature>
<evidence type="ECO:0000256" key="1">
    <source>
        <dbReference type="ARBA" id="ARBA00006924"/>
    </source>
</evidence>
<keyword evidence="8" id="KW-1185">Reference proteome</keyword>
<dbReference type="Gene3D" id="3.30.1600.10">
    <property type="entry name" value="SIR2/SIRT2 'Small Domain"/>
    <property type="match status" value="2"/>
</dbReference>
<keyword evidence="4" id="KW-0479">Metal-binding</keyword>
<keyword evidence="3" id="KW-0520">NAD</keyword>
<feature type="binding site" evidence="4">
    <location>
        <position position="250"/>
    </location>
    <ligand>
        <name>Zn(2+)</name>
        <dbReference type="ChEBI" id="CHEBI:29105"/>
    </ligand>
</feature>
<evidence type="ECO:0000256" key="4">
    <source>
        <dbReference type="PROSITE-ProRule" id="PRU00236"/>
    </source>
</evidence>
<evidence type="ECO:0000256" key="5">
    <source>
        <dbReference type="SAM" id="MobiDB-lite"/>
    </source>
</evidence>
<dbReference type="InterPro" id="IPR026590">
    <property type="entry name" value="Ssirtuin_cat_dom"/>
</dbReference>
<feature type="binding site" evidence="4">
    <location>
        <position position="293"/>
    </location>
    <ligand>
        <name>Zn(2+)</name>
        <dbReference type="ChEBI" id="CHEBI:29105"/>
    </ligand>
</feature>
<gene>
    <name evidence="7" type="ORF">SCUCBS95973_002567</name>
</gene>
<organism evidence="7 8">
    <name type="scientific">Sporothrix curviconia</name>
    <dbReference type="NCBI Taxonomy" id="1260050"/>
    <lineage>
        <taxon>Eukaryota</taxon>
        <taxon>Fungi</taxon>
        <taxon>Dikarya</taxon>
        <taxon>Ascomycota</taxon>
        <taxon>Pezizomycotina</taxon>
        <taxon>Sordariomycetes</taxon>
        <taxon>Sordariomycetidae</taxon>
        <taxon>Ophiostomatales</taxon>
        <taxon>Ophiostomataceae</taxon>
        <taxon>Sporothrix</taxon>
    </lineage>
</organism>
<dbReference type="InterPro" id="IPR003000">
    <property type="entry name" value="Sirtuin"/>
</dbReference>
<dbReference type="InterPro" id="IPR050134">
    <property type="entry name" value="NAD-dep_sirtuin_deacylases"/>
</dbReference>
<feature type="region of interest" description="Disordered" evidence="5">
    <location>
        <begin position="204"/>
        <end position="239"/>
    </location>
</feature>
<feature type="binding site" evidence="4">
    <location>
        <position position="166"/>
    </location>
    <ligand>
        <name>Zn(2+)</name>
        <dbReference type="ChEBI" id="CHEBI:29105"/>
    </ligand>
</feature>
<evidence type="ECO:0000259" key="6">
    <source>
        <dbReference type="PROSITE" id="PS50305"/>
    </source>
</evidence>
<sequence>MAARKPLLRIPYTDVFAVPRIVPRNATTPAAAVAALGAFMTAPSPHGLPSSTVVLTGAGLSVASGLADYRGENGTYRVNKTYRPIYFHEFLASHEARKRYWARSFLGWTTLHKALPNTSHYALRDLGRLGYVHSVITQNVDSFHHTAHPDVPSTVELHGYLRATVCTTCGNEYDRDAFQSELSRLNPAWAAFLADAIAAGAFEPKTDPTTGAPAPRSPASLSSMRGIRTNPDGDVDLPNAPYTTFRYPPCEHCLAHPPVAEDGTKRTVEVDQDGAWQLPRQISSTESGAMVKCPGILKPAVIMFGESISPAVKQAAEAAVDGAGRLLVLATSLATYSAWRLAKRAKDRGMPIAIVNMGGVRGEDVFFAELDGRQPGSEGVRIEMPTDTVLPPLVEELHRIAPKGAYERVGGVLGAGQVDPALFRDMLS</sequence>
<dbReference type="Pfam" id="PF02146">
    <property type="entry name" value="SIR2"/>
    <property type="match status" value="1"/>
</dbReference>
<reference evidence="7 8" key="1">
    <citation type="submission" date="2024-01" db="EMBL/GenBank/DDBJ databases">
        <authorList>
            <person name="Allen C."/>
            <person name="Tagirdzhanova G."/>
        </authorList>
    </citation>
    <scope>NUCLEOTIDE SEQUENCE [LARGE SCALE GENOMIC DNA]</scope>
</reference>
<accession>A0ABP0B876</accession>
<feature type="compositionally biased region" description="Low complexity" evidence="5">
    <location>
        <begin position="212"/>
        <end position="223"/>
    </location>
</feature>
<keyword evidence="4" id="KW-0862">Zinc</keyword>
<dbReference type="EMBL" id="CAWUHB010000010">
    <property type="protein sequence ID" value="CAK7215701.1"/>
    <property type="molecule type" value="Genomic_DNA"/>
</dbReference>
<evidence type="ECO:0000313" key="8">
    <source>
        <dbReference type="Proteomes" id="UP001642405"/>
    </source>
</evidence>
<name>A0ABP0B876_9PEZI</name>
<dbReference type="InterPro" id="IPR026591">
    <property type="entry name" value="Sirtuin_cat_small_dom_sf"/>
</dbReference>